<sequence length="365" mass="39874">MRVFYLITLLFFVSRASAQDILYTNSGEATPAKIVDIQAEKIKFKDPENVTGPDHSKSISKSLFAFNAAGSYLVFSDKKGVADNKEQFISETPQPRAFDVLVDNKGVALDMNITAEGDNEITGTRHYKTIKAPKASLIFLIRKNGTHQLFVPADKAAPYLINAKAKIAQLFAPVIAGPVPTPAVSAKPAVVAAGDIDVDMALFNKKALDKTKELSNYLATICSVNTSATIATKTIGLAVDLFVNEDARVEVSSVNALTKPQYKIRSYLNRLQKLSGQYDKVDIEYANINYASKFTLGADGNYYAVITFVQKFKGFSDGKIVYGDVTRRNVTVVLKSYLKTGADGDTKKAWDVFLEDIGVVQTHKA</sequence>
<reference evidence="2 3" key="1">
    <citation type="journal article" date="2013" name="J. Microbiol.">
        <title>Mucilaginibacter ginsenosidivorax sp. nov., with ginsenoside converting activity isolated from sediment.</title>
        <authorList>
            <person name="Kim J.K."/>
            <person name="Choi T.E."/>
            <person name="Liu Q.M."/>
            <person name="Park H.Y."/>
            <person name="Yi T.H."/>
            <person name="Yoon M.H."/>
            <person name="Kim S.C."/>
            <person name="Im W.T."/>
        </authorList>
    </citation>
    <scope>NUCLEOTIDE SEQUENCE [LARGE SCALE GENOMIC DNA]</scope>
    <source>
        <strain evidence="2 3">KHI28</strain>
    </source>
</reference>
<feature type="signal peptide" evidence="1">
    <location>
        <begin position="1"/>
        <end position="18"/>
    </location>
</feature>
<name>A0A5B8VVX6_9SPHI</name>
<feature type="chain" id="PRO_5022814355" evidence="1">
    <location>
        <begin position="19"/>
        <end position="365"/>
    </location>
</feature>
<accession>A0A5B8VVX6</accession>
<evidence type="ECO:0000313" key="2">
    <source>
        <dbReference type="EMBL" id="QEC75413.1"/>
    </source>
</evidence>
<dbReference type="RefSeq" id="WP_147052561.1">
    <property type="nucleotide sequence ID" value="NZ_CP042437.1"/>
</dbReference>
<dbReference type="Proteomes" id="UP000321362">
    <property type="component" value="Chromosome"/>
</dbReference>
<keyword evidence="1" id="KW-0732">Signal</keyword>
<evidence type="ECO:0000313" key="3">
    <source>
        <dbReference type="Proteomes" id="UP000321362"/>
    </source>
</evidence>
<dbReference type="AlphaFoldDB" id="A0A5B8VVX6"/>
<gene>
    <name evidence="2" type="ORF">FSB76_05430</name>
</gene>
<keyword evidence="3" id="KW-1185">Reference proteome</keyword>
<dbReference type="KEGG" id="mgk:FSB76_05430"/>
<dbReference type="EMBL" id="CP042437">
    <property type="protein sequence ID" value="QEC75413.1"/>
    <property type="molecule type" value="Genomic_DNA"/>
</dbReference>
<evidence type="ECO:0000256" key="1">
    <source>
        <dbReference type="SAM" id="SignalP"/>
    </source>
</evidence>
<dbReference type="OrthoDB" id="953811at2"/>
<proteinExistence type="predicted"/>
<protein>
    <submittedName>
        <fullName evidence="2">Uncharacterized protein</fullName>
    </submittedName>
</protein>
<organism evidence="2 3">
    <name type="scientific">Mucilaginibacter ginsenosidivorax</name>
    <dbReference type="NCBI Taxonomy" id="862126"/>
    <lineage>
        <taxon>Bacteria</taxon>
        <taxon>Pseudomonadati</taxon>
        <taxon>Bacteroidota</taxon>
        <taxon>Sphingobacteriia</taxon>
        <taxon>Sphingobacteriales</taxon>
        <taxon>Sphingobacteriaceae</taxon>
        <taxon>Mucilaginibacter</taxon>
    </lineage>
</organism>